<proteinExistence type="predicted"/>
<evidence type="ECO:0000313" key="1">
    <source>
        <dbReference type="EMBL" id="KAJ0106507.1"/>
    </source>
</evidence>
<protein>
    <submittedName>
        <fullName evidence="1">Uncharacterized protein</fullName>
    </submittedName>
</protein>
<dbReference type="Proteomes" id="UP001164250">
    <property type="component" value="Chromosome 2"/>
</dbReference>
<sequence>MDTGRNSNNLGEAWKEGKSGEGEIGVFEAQKYYNMRLDDGPIIIDTATTPGNRKANQVELLRVKTKSRPGTPSVSSETSWNSQTTLLPSYQRSLPRAQNKPKRVHGKSSFFAGLSCHGSCNDKKSVYVSPNVEHVEAVRGREHKKESTETVHSPIMLDGRKLQPRLKVKDDFHKPTYEKMSTTTSMESNKEELVAITVANPAVQNLAIKRQLAKEKIIEEESRKSLEVFGSHTLNKEVIEMNLERKLSILSWDAIPKTPKLPTSSVRSQVYEDIESDASSDLFELGNISGSGEALFTRGTSDGVPGCMSPTPYAPKNFNASPGASKVAKTKSMVKDAQSGRSSKLLGCKSHKAVGVAENAYRTSEKAKFHPQQPQRPVTHMPGRKLQADIDERF</sequence>
<name>A0ACC1C354_9ROSI</name>
<gene>
    <name evidence="1" type="ORF">Patl1_17794</name>
</gene>
<comment type="caution">
    <text evidence="1">The sequence shown here is derived from an EMBL/GenBank/DDBJ whole genome shotgun (WGS) entry which is preliminary data.</text>
</comment>
<reference evidence="2" key="1">
    <citation type="journal article" date="2023" name="G3 (Bethesda)">
        <title>Genome assembly and association tests identify interacting loci associated with vigor, precocity, and sex in interspecific pistachio rootstocks.</title>
        <authorList>
            <person name="Palmer W."/>
            <person name="Jacygrad E."/>
            <person name="Sagayaradj S."/>
            <person name="Cavanaugh K."/>
            <person name="Han R."/>
            <person name="Bertier L."/>
            <person name="Beede B."/>
            <person name="Kafkas S."/>
            <person name="Golino D."/>
            <person name="Preece J."/>
            <person name="Michelmore R."/>
        </authorList>
    </citation>
    <scope>NUCLEOTIDE SEQUENCE [LARGE SCALE GENOMIC DNA]</scope>
</reference>
<keyword evidence="2" id="KW-1185">Reference proteome</keyword>
<organism evidence="1 2">
    <name type="scientific">Pistacia atlantica</name>
    <dbReference type="NCBI Taxonomy" id="434234"/>
    <lineage>
        <taxon>Eukaryota</taxon>
        <taxon>Viridiplantae</taxon>
        <taxon>Streptophyta</taxon>
        <taxon>Embryophyta</taxon>
        <taxon>Tracheophyta</taxon>
        <taxon>Spermatophyta</taxon>
        <taxon>Magnoliopsida</taxon>
        <taxon>eudicotyledons</taxon>
        <taxon>Gunneridae</taxon>
        <taxon>Pentapetalae</taxon>
        <taxon>rosids</taxon>
        <taxon>malvids</taxon>
        <taxon>Sapindales</taxon>
        <taxon>Anacardiaceae</taxon>
        <taxon>Pistacia</taxon>
    </lineage>
</organism>
<evidence type="ECO:0000313" key="2">
    <source>
        <dbReference type="Proteomes" id="UP001164250"/>
    </source>
</evidence>
<accession>A0ACC1C354</accession>
<dbReference type="EMBL" id="CM047898">
    <property type="protein sequence ID" value="KAJ0106507.1"/>
    <property type="molecule type" value="Genomic_DNA"/>
</dbReference>